<keyword evidence="3 8" id="KW-0597">Phosphoprotein</keyword>
<dbReference type="GO" id="GO:0003700">
    <property type="term" value="F:DNA-binding transcription factor activity"/>
    <property type="evidence" value="ECO:0007669"/>
    <property type="project" value="InterPro"/>
</dbReference>
<evidence type="ECO:0000256" key="8">
    <source>
        <dbReference type="PROSITE-ProRule" id="PRU00169"/>
    </source>
</evidence>
<evidence type="ECO:0000256" key="4">
    <source>
        <dbReference type="ARBA" id="ARBA00023012"/>
    </source>
</evidence>
<protein>
    <submittedName>
        <fullName evidence="11">Response regulator</fullName>
    </submittedName>
</protein>
<dbReference type="SUPFAM" id="SSF46689">
    <property type="entry name" value="Homeodomain-like"/>
    <property type="match status" value="2"/>
</dbReference>
<proteinExistence type="predicted"/>
<dbReference type="InterPro" id="IPR018060">
    <property type="entry name" value="HTH_AraC"/>
</dbReference>
<keyword evidence="2" id="KW-0963">Cytoplasm</keyword>
<dbReference type="Gene3D" id="3.40.50.2300">
    <property type="match status" value="1"/>
</dbReference>
<dbReference type="InterPro" id="IPR051552">
    <property type="entry name" value="HptR"/>
</dbReference>
<feature type="modified residue" description="4-aspartylphosphate" evidence="8">
    <location>
        <position position="56"/>
    </location>
</feature>
<feature type="domain" description="Response regulatory" evidence="10">
    <location>
        <begin position="4"/>
        <end position="121"/>
    </location>
</feature>
<dbReference type="InterPro" id="IPR001789">
    <property type="entry name" value="Sig_transdc_resp-reg_receiver"/>
</dbReference>
<dbReference type="AlphaFoldDB" id="A0A934MLW7"/>
<dbReference type="InterPro" id="IPR009057">
    <property type="entry name" value="Homeodomain-like_sf"/>
</dbReference>
<evidence type="ECO:0000256" key="6">
    <source>
        <dbReference type="ARBA" id="ARBA00023125"/>
    </source>
</evidence>
<evidence type="ECO:0000313" key="12">
    <source>
        <dbReference type="Proteomes" id="UP000640274"/>
    </source>
</evidence>
<dbReference type="PANTHER" id="PTHR42713">
    <property type="entry name" value="HISTIDINE KINASE-RELATED"/>
    <property type="match status" value="1"/>
</dbReference>
<dbReference type="SUPFAM" id="SSF52172">
    <property type="entry name" value="CheY-like"/>
    <property type="match status" value="1"/>
</dbReference>
<dbReference type="GO" id="GO:0005737">
    <property type="term" value="C:cytoplasm"/>
    <property type="evidence" value="ECO:0007669"/>
    <property type="project" value="UniProtKB-SubCell"/>
</dbReference>
<comment type="subcellular location">
    <subcellularLocation>
        <location evidence="1">Cytoplasm</location>
    </subcellularLocation>
</comment>
<dbReference type="EMBL" id="JAELUP010000089">
    <property type="protein sequence ID" value="MBJ6362665.1"/>
    <property type="molecule type" value="Genomic_DNA"/>
</dbReference>
<dbReference type="PANTHER" id="PTHR42713:SF3">
    <property type="entry name" value="TRANSCRIPTIONAL REGULATORY PROTEIN HPTR"/>
    <property type="match status" value="1"/>
</dbReference>
<dbReference type="CDD" id="cd17536">
    <property type="entry name" value="REC_YesN-like"/>
    <property type="match status" value="1"/>
</dbReference>
<evidence type="ECO:0000313" key="11">
    <source>
        <dbReference type="EMBL" id="MBJ6362665.1"/>
    </source>
</evidence>
<name>A0A934MLW7_9BACL</name>
<dbReference type="Gene3D" id="1.10.10.60">
    <property type="entry name" value="Homeodomain-like"/>
    <property type="match status" value="2"/>
</dbReference>
<evidence type="ECO:0000259" key="10">
    <source>
        <dbReference type="PROSITE" id="PS50110"/>
    </source>
</evidence>
<dbReference type="SMART" id="SM00342">
    <property type="entry name" value="HTH_ARAC"/>
    <property type="match status" value="1"/>
</dbReference>
<dbReference type="PROSITE" id="PS01124">
    <property type="entry name" value="HTH_ARAC_FAMILY_2"/>
    <property type="match status" value="1"/>
</dbReference>
<dbReference type="GO" id="GO:0000160">
    <property type="term" value="P:phosphorelay signal transduction system"/>
    <property type="evidence" value="ECO:0007669"/>
    <property type="project" value="UniProtKB-KW"/>
</dbReference>
<evidence type="ECO:0000259" key="9">
    <source>
        <dbReference type="PROSITE" id="PS01124"/>
    </source>
</evidence>
<comment type="caution">
    <text evidence="11">The sequence shown here is derived from an EMBL/GenBank/DDBJ whole genome shotgun (WGS) entry which is preliminary data.</text>
</comment>
<evidence type="ECO:0000256" key="2">
    <source>
        <dbReference type="ARBA" id="ARBA00022490"/>
    </source>
</evidence>
<organism evidence="11 12">
    <name type="scientific">Paenibacillus roseus</name>
    <dbReference type="NCBI Taxonomy" id="2798579"/>
    <lineage>
        <taxon>Bacteria</taxon>
        <taxon>Bacillati</taxon>
        <taxon>Bacillota</taxon>
        <taxon>Bacilli</taxon>
        <taxon>Bacillales</taxon>
        <taxon>Paenibacillaceae</taxon>
        <taxon>Paenibacillus</taxon>
    </lineage>
</organism>
<feature type="domain" description="HTH araC/xylS-type" evidence="9">
    <location>
        <begin position="442"/>
        <end position="539"/>
    </location>
</feature>
<dbReference type="RefSeq" id="WP_199020210.1">
    <property type="nucleotide sequence ID" value="NZ_JAELUP010000089.1"/>
</dbReference>
<sequence>MPLKLLVVEDEPSFRQGIINMVDWNDYGVQIMGEAENGREALECMLQEKPDLVLTDITMPVMNGLELISEAKVAGLDFYAVLLTGYDEFQYAQEAIKLGVEDYLLKPCMPQDILRVIMKIKQKKELEEQKGRRIDDLSHSWNKNIPLLKAQVLSGWIKLAPLPLEDRADMMQEFGIALGQQDGIQVGAVRLEQPRQKAANWSVQDAELFRYAALNITYESLKDVYVGRLETFVYQDDIVWVGGPLSHQGSSGGLRLSDGLQLVQSNLRRYLQHTASLAVSSASHNIMTLHLAYQEVSQAMSARFYRGRGGIYMYTESDAADPEQLLHDHPYLDQTEKNLLLQLQNESYEQSVDTLEEWLSYLRQNPHHTKEEVNLRASNLVWELQKWMRERYTASPDWPGDLVPADQLAKLETLDDVASVLQRTLQQIVGVLSQKVLHRTVQATLDLIKAKYATNLTLDSASKEVFVSNSYLSSLFKQELGINFLDYLHQYRVEKAKEYLRQQYKIYAVAKLVGYQEERHFSSTFKKWTGMTPTQYQKNYPVAH</sequence>
<evidence type="ECO:0000256" key="7">
    <source>
        <dbReference type="ARBA" id="ARBA00023163"/>
    </source>
</evidence>
<reference evidence="11" key="1">
    <citation type="submission" date="2020-12" db="EMBL/GenBank/DDBJ databases">
        <authorList>
            <person name="Huq M.A."/>
        </authorList>
    </citation>
    <scope>NUCLEOTIDE SEQUENCE</scope>
    <source>
        <strain evidence="11">MAHUQ-46</strain>
    </source>
</reference>
<gene>
    <name evidence="11" type="ORF">JFN88_15710</name>
</gene>
<dbReference type="GO" id="GO:0043565">
    <property type="term" value="F:sequence-specific DNA binding"/>
    <property type="evidence" value="ECO:0007669"/>
    <property type="project" value="InterPro"/>
</dbReference>
<keyword evidence="6" id="KW-0238">DNA-binding</keyword>
<keyword evidence="5" id="KW-0805">Transcription regulation</keyword>
<evidence type="ECO:0000256" key="1">
    <source>
        <dbReference type="ARBA" id="ARBA00004496"/>
    </source>
</evidence>
<dbReference type="Pfam" id="PF00072">
    <property type="entry name" value="Response_reg"/>
    <property type="match status" value="1"/>
</dbReference>
<evidence type="ECO:0000256" key="3">
    <source>
        <dbReference type="ARBA" id="ARBA00022553"/>
    </source>
</evidence>
<dbReference type="InterPro" id="IPR011006">
    <property type="entry name" value="CheY-like_superfamily"/>
</dbReference>
<dbReference type="PROSITE" id="PS50110">
    <property type="entry name" value="RESPONSE_REGULATORY"/>
    <property type="match status" value="1"/>
</dbReference>
<dbReference type="Pfam" id="PF12833">
    <property type="entry name" value="HTH_18"/>
    <property type="match status" value="1"/>
</dbReference>
<keyword evidence="4" id="KW-0902">Two-component regulatory system</keyword>
<dbReference type="Proteomes" id="UP000640274">
    <property type="component" value="Unassembled WGS sequence"/>
</dbReference>
<accession>A0A934MLW7</accession>
<evidence type="ECO:0000256" key="5">
    <source>
        <dbReference type="ARBA" id="ARBA00023015"/>
    </source>
</evidence>
<dbReference type="SMART" id="SM00448">
    <property type="entry name" value="REC"/>
    <property type="match status" value="1"/>
</dbReference>
<keyword evidence="7" id="KW-0804">Transcription</keyword>
<keyword evidence="12" id="KW-1185">Reference proteome</keyword>